<keyword evidence="2" id="KW-1185">Reference proteome</keyword>
<protein>
    <submittedName>
        <fullName evidence="1">Clathrin light chain</fullName>
    </submittedName>
</protein>
<accession>A0ACC3NPR7</accession>
<organism evidence="1 2">
    <name type="scientific">Vermiconidia calcicola</name>
    <dbReference type="NCBI Taxonomy" id="1690605"/>
    <lineage>
        <taxon>Eukaryota</taxon>
        <taxon>Fungi</taxon>
        <taxon>Dikarya</taxon>
        <taxon>Ascomycota</taxon>
        <taxon>Pezizomycotina</taxon>
        <taxon>Dothideomycetes</taxon>
        <taxon>Dothideomycetidae</taxon>
        <taxon>Mycosphaerellales</taxon>
        <taxon>Extremaceae</taxon>
        <taxon>Vermiconidia</taxon>
    </lineage>
</organism>
<gene>
    <name evidence="1" type="primary">clc1_1</name>
    <name evidence="1" type="ORF">LTR37_004084</name>
</gene>
<dbReference type="EMBL" id="JAUTXU010000024">
    <property type="protein sequence ID" value="KAK3719961.1"/>
    <property type="molecule type" value="Genomic_DNA"/>
</dbReference>
<proteinExistence type="predicted"/>
<evidence type="ECO:0000313" key="1">
    <source>
        <dbReference type="EMBL" id="KAK3719961.1"/>
    </source>
</evidence>
<dbReference type="Proteomes" id="UP001281147">
    <property type="component" value="Unassembled WGS sequence"/>
</dbReference>
<name>A0ACC3NPR7_9PEZI</name>
<reference evidence="1" key="1">
    <citation type="submission" date="2023-07" db="EMBL/GenBank/DDBJ databases">
        <title>Black Yeasts Isolated from many extreme environments.</title>
        <authorList>
            <person name="Coleine C."/>
            <person name="Stajich J.E."/>
            <person name="Selbmann L."/>
        </authorList>
    </citation>
    <scope>NUCLEOTIDE SEQUENCE</scope>
    <source>
        <strain evidence="1">CCFEE 5714</strain>
    </source>
</reference>
<comment type="caution">
    <text evidence="1">The sequence shown here is derived from an EMBL/GenBank/DDBJ whole genome shotgun (WGS) entry which is preliminary data.</text>
</comment>
<sequence length="741" mass="81293">MADRFPSLDDFDAGQTEVQDQPSAIDTDEPSDFLARERAALGDDAQQFTSSGDNTATVADEEEDDDDLLGGGSGSQPIADMDMNGSSNGMDMMGDFETSFPSVDTQNENVAPGGGTITGSTLPYRAPDSYQDSAGEPDSVREWRERRNAQIQHRDDVSAQKKSETVKAAQEAIDEFYENYNNRKDKQISQTRKEAEEFLKGREDTTSGGTSWERIAKLVDLSGKGAGGGASGTPKARMRELLLSLRKDEKAPGATGTAAKPSPGSTADEFPRAEAFRGDDKAIFTLIKNLLTFYSGYYHNLFNSSFAFTAPPLQSTYSNQEQHGSQTVAAPSTADKFPPADAFRGTDTITIEVGHGDNKATFTPIKGLLTFYSGYFHTFFNSSFREAEEGLVKLETEDPYIFLLVDHCILTRQFYHSHGNSLLEPYEMLSYTTLAKLWVFGDAREMPLMQNIVADAVAVKLLTTGAVPNPNNNIAYSTDERPPARQDLNAEEPGLLKMIWSMEPRLPLPSNDVRAKFLRQRCSRHVHELGVRCPRAEKAREIEEKWAKMIDQGWAYAVEKVLGEYVKSACSCGEHKGDEEMAEGSGTQMGDEEVAQETHDRADVELETAFKGGLDLGTGSESNADVKGNATDGNELPASSEDTLGSTDGKDKIPEASEEASQIETAYGTDLHGPRSRTKEKRSAHDAKIEQQLKGLTAEQLHARANEMRTKLTRALTTMIGVEPTKEGLDEIFQIARDFQS</sequence>
<evidence type="ECO:0000313" key="2">
    <source>
        <dbReference type="Proteomes" id="UP001281147"/>
    </source>
</evidence>